<keyword evidence="11" id="KW-0325">Glycoprotein</keyword>
<evidence type="ECO:0000313" key="17">
    <source>
        <dbReference type="EnsemblMetazoa" id="AMEM005825-PA"/>
    </source>
</evidence>
<dbReference type="PANTHER" id="PTHR24027">
    <property type="entry name" value="CADHERIN-23"/>
    <property type="match status" value="1"/>
</dbReference>
<dbReference type="InterPro" id="IPR015919">
    <property type="entry name" value="Cadherin-like_sf"/>
</dbReference>
<evidence type="ECO:0000256" key="3">
    <source>
        <dbReference type="ARBA" id="ARBA00022692"/>
    </source>
</evidence>
<dbReference type="InterPro" id="IPR013320">
    <property type="entry name" value="ConA-like_dom_sf"/>
</dbReference>
<dbReference type="InterPro" id="IPR000742">
    <property type="entry name" value="EGF"/>
</dbReference>
<dbReference type="Pfam" id="PF02210">
    <property type="entry name" value="Laminin_G_2"/>
    <property type="match status" value="1"/>
</dbReference>
<keyword evidence="9" id="KW-0472">Membrane</keyword>
<dbReference type="Pfam" id="PF24811">
    <property type="entry name" value="Ig_Shg"/>
    <property type="match status" value="1"/>
</dbReference>
<evidence type="ECO:0000256" key="4">
    <source>
        <dbReference type="ARBA" id="ARBA00022729"/>
    </source>
</evidence>
<dbReference type="GO" id="GO:0000902">
    <property type="term" value="P:cell morphogenesis"/>
    <property type="evidence" value="ECO:0007669"/>
    <property type="project" value="UniProtKB-ARBA"/>
</dbReference>
<dbReference type="InterPro" id="IPR020894">
    <property type="entry name" value="Cadherin_CS"/>
</dbReference>
<dbReference type="Gene3D" id="2.10.25.10">
    <property type="entry name" value="Laminin"/>
    <property type="match status" value="1"/>
</dbReference>
<dbReference type="VEuPathDB" id="VectorBase:AMEM005825"/>
<dbReference type="Gene3D" id="2.60.120.200">
    <property type="match status" value="1"/>
</dbReference>
<dbReference type="Proteomes" id="UP000075903">
    <property type="component" value="Unassembled WGS sequence"/>
</dbReference>
<comment type="subcellular location">
    <subcellularLocation>
        <location evidence="1">Cell membrane</location>
        <topology evidence="1">Single-pass type I membrane protein</topology>
    </subcellularLocation>
</comment>
<dbReference type="PROSITE" id="PS00232">
    <property type="entry name" value="CADHERIN_1"/>
    <property type="match status" value="1"/>
</dbReference>
<dbReference type="InterPro" id="IPR002126">
    <property type="entry name" value="Cadherin-like_dom"/>
</dbReference>
<keyword evidence="6 12" id="KW-0106">Calcium</keyword>
<keyword evidence="7" id="KW-0130">Cell adhesion</keyword>
<dbReference type="FunFam" id="2.10.25.10:FF:000230">
    <property type="entry name" value="Delta-like protein"/>
    <property type="match status" value="1"/>
</dbReference>
<dbReference type="GO" id="GO:0016342">
    <property type="term" value="C:catenin complex"/>
    <property type="evidence" value="ECO:0007669"/>
    <property type="project" value="TreeGrafter"/>
</dbReference>
<evidence type="ECO:0000256" key="11">
    <source>
        <dbReference type="ARBA" id="ARBA00023180"/>
    </source>
</evidence>
<dbReference type="GO" id="GO:0048589">
    <property type="term" value="P:developmental growth"/>
    <property type="evidence" value="ECO:0007669"/>
    <property type="project" value="UniProtKB-ARBA"/>
</dbReference>
<dbReference type="CDD" id="cd00054">
    <property type="entry name" value="EGF_CA"/>
    <property type="match status" value="1"/>
</dbReference>
<dbReference type="GO" id="GO:0016477">
    <property type="term" value="P:cell migration"/>
    <property type="evidence" value="ECO:0007669"/>
    <property type="project" value="TreeGrafter"/>
</dbReference>
<name>A0A182UYH0_ANOME</name>
<dbReference type="InterPro" id="IPR056370">
    <property type="entry name" value="Shg-like_Ig-like"/>
</dbReference>
<dbReference type="SUPFAM" id="SSF49899">
    <property type="entry name" value="Concanavalin A-like lectins/glucanases"/>
    <property type="match status" value="1"/>
</dbReference>
<evidence type="ECO:0000256" key="13">
    <source>
        <dbReference type="PROSITE-ProRule" id="PRU00076"/>
    </source>
</evidence>
<dbReference type="PROSITE" id="PS00022">
    <property type="entry name" value="EGF_1"/>
    <property type="match status" value="1"/>
</dbReference>
<dbReference type="SMART" id="SM00112">
    <property type="entry name" value="CA"/>
    <property type="match status" value="4"/>
</dbReference>
<keyword evidence="8" id="KW-1133">Transmembrane helix</keyword>
<evidence type="ECO:0000256" key="5">
    <source>
        <dbReference type="ARBA" id="ARBA00022737"/>
    </source>
</evidence>
<dbReference type="InterPro" id="IPR001791">
    <property type="entry name" value="Laminin_G"/>
</dbReference>
<evidence type="ECO:0000256" key="10">
    <source>
        <dbReference type="ARBA" id="ARBA00023157"/>
    </source>
</evidence>
<dbReference type="GO" id="GO:0008013">
    <property type="term" value="F:beta-catenin binding"/>
    <property type="evidence" value="ECO:0007669"/>
    <property type="project" value="TreeGrafter"/>
</dbReference>
<evidence type="ECO:0000256" key="6">
    <source>
        <dbReference type="ARBA" id="ARBA00022837"/>
    </source>
</evidence>
<evidence type="ECO:0000259" key="14">
    <source>
        <dbReference type="PROSITE" id="PS50025"/>
    </source>
</evidence>
<evidence type="ECO:0000256" key="1">
    <source>
        <dbReference type="ARBA" id="ARBA00004251"/>
    </source>
</evidence>
<proteinExistence type="predicted"/>
<dbReference type="VEuPathDB" id="VectorBase:AMEM21_001604"/>
<keyword evidence="18" id="KW-1185">Reference proteome</keyword>
<evidence type="ECO:0000259" key="16">
    <source>
        <dbReference type="PROSITE" id="PS50268"/>
    </source>
</evidence>
<evidence type="ECO:0000256" key="9">
    <source>
        <dbReference type="ARBA" id="ARBA00023136"/>
    </source>
</evidence>
<dbReference type="PROSITE" id="PS50268">
    <property type="entry name" value="CADHERIN_2"/>
    <property type="match status" value="4"/>
</dbReference>
<dbReference type="GO" id="GO:0001736">
    <property type="term" value="P:establishment of planar polarity"/>
    <property type="evidence" value="ECO:0007669"/>
    <property type="project" value="UniProtKB-ARBA"/>
</dbReference>
<dbReference type="PROSITE" id="PS01186">
    <property type="entry name" value="EGF_2"/>
    <property type="match status" value="1"/>
</dbReference>
<feature type="domain" description="Laminin G" evidence="14">
    <location>
        <begin position="676"/>
        <end position="783"/>
    </location>
</feature>
<dbReference type="SUPFAM" id="SSF49313">
    <property type="entry name" value="Cadherin-like"/>
    <property type="match status" value="3"/>
</dbReference>
<dbReference type="InterPro" id="IPR039808">
    <property type="entry name" value="Cadherin"/>
</dbReference>
<dbReference type="FunFam" id="2.60.40.60:FF:000112">
    <property type="entry name" value="neural-cadherin isoform X1"/>
    <property type="match status" value="1"/>
</dbReference>
<dbReference type="CDD" id="cd11304">
    <property type="entry name" value="Cadherin_repeat"/>
    <property type="match status" value="3"/>
</dbReference>
<dbReference type="EnsemblMetazoa" id="AMEM005825-RA">
    <property type="protein sequence ID" value="AMEM005825-PA"/>
    <property type="gene ID" value="AMEM005825"/>
</dbReference>
<dbReference type="Pfam" id="PF00008">
    <property type="entry name" value="EGF"/>
    <property type="match status" value="1"/>
</dbReference>
<feature type="domain" description="Cadherin" evidence="16">
    <location>
        <begin position="184"/>
        <end position="302"/>
    </location>
</feature>
<evidence type="ECO:0000256" key="8">
    <source>
        <dbReference type="ARBA" id="ARBA00022989"/>
    </source>
</evidence>
<evidence type="ECO:0000256" key="12">
    <source>
        <dbReference type="PROSITE-ProRule" id="PRU00043"/>
    </source>
</evidence>
<dbReference type="GO" id="GO:0007163">
    <property type="term" value="P:establishment or maintenance of cell polarity"/>
    <property type="evidence" value="ECO:0007669"/>
    <property type="project" value="UniProtKB-ARBA"/>
</dbReference>
<organism evidence="17 18">
    <name type="scientific">Anopheles merus</name>
    <name type="common">Mosquito</name>
    <dbReference type="NCBI Taxonomy" id="30066"/>
    <lineage>
        <taxon>Eukaryota</taxon>
        <taxon>Metazoa</taxon>
        <taxon>Ecdysozoa</taxon>
        <taxon>Arthropoda</taxon>
        <taxon>Hexapoda</taxon>
        <taxon>Insecta</taxon>
        <taxon>Pterygota</taxon>
        <taxon>Neoptera</taxon>
        <taxon>Endopterygota</taxon>
        <taxon>Diptera</taxon>
        <taxon>Nematocera</taxon>
        <taxon>Culicoidea</taxon>
        <taxon>Culicidae</taxon>
        <taxon>Anophelinae</taxon>
        <taxon>Anopheles</taxon>
    </lineage>
</organism>
<sequence>MTMVTASDADVERPNNIIYFLPGPPLNRDPPHGRASWKFTVFAQDEGGEGLVGFTEVQINLKDINDDVPQFPNGIAYGNVTENGTIGMYVITIKAEYYDDINEGTNAKVIYSIEKNAIEEDTGLPIFDINPDTGLITTAVYCLNREKTLDYSLQIVATDGGGLKGTGTASIKVKDLNDMPPRFTKDEWFVEVEETDGSVLSQAPILTVTVNDGDEINNFQYKIIESSGYGADKFAMVKNADGTESLKVVQPLDFEDPMQINGFRFRIQVIDSNGIDENDKYHVDHSWVIVKMKDINDNTPRFKKPHIEAAVYENADVGKNLGTFKAVDIDKGGKSKITYIINRATDRKRQFAIDQEGTVTIQRQLDREKMAKHLLEILATDDGVPPSTAFAILTVLVKDINDNAPVFAEDYRPILLENSPPSKIIEISAVDKDDRLKGNGAPFQRHIWHGDDAARCTRYKLRFKIYDRKHAQESYANMSVVKHISYEAIVNSGSIQLSGITDEDFIRIWNYRTQNIFRSKLERFRDKLAELLNVDVKNEDVFSVQMKDRSVPLTDVQFAVHGAYYYKVVQLNGVILLHKEEIEQEVGINITMINVDECLLENADCVGSCTSIIEVQTNPCLVNANKTALVGVQINSTAQCVCSSREYKQQQTCKSHPCLNGGRCTNSKSGIKCSCPPGYTGPRCQQVWLGLVPTARHVLDKSHISVEIITTKPDGLIFYNGPITPPKEDDTSKQLSDFIALELEQGYPRFLIDFGSGTLELRIATKHPLSDGEWHRIDLSTNI</sequence>
<feature type="disulfide bond" evidence="13">
    <location>
        <begin position="675"/>
        <end position="684"/>
    </location>
</feature>
<dbReference type="Gene3D" id="2.60.40.60">
    <property type="entry name" value="Cadherins"/>
    <property type="match status" value="4"/>
</dbReference>
<reference evidence="17" key="1">
    <citation type="submission" date="2020-05" db="UniProtKB">
        <authorList>
            <consortium name="EnsemblMetazoa"/>
        </authorList>
    </citation>
    <scope>IDENTIFICATION</scope>
    <source>
        <strain evidence="17">MAF</strain>
    </source>
</reference>
<dbReference type="GO" id="GO:0005509">
    <property type="term" value="F:calcium ion binding"/>
    <property type="evidence" value="ECO:0007669"/>
    <property type="project" value="UniProtKB-UniRule"/>
</dbReference>
<evidence type="ECO:0000256" key="2">
    <source>
        <dbReference type="ARBA" id="ARBA00022536"/>
    </source>
</evidence>
<evidence type="ECO:0000259" key="15">
    <source>
        <dbReference type="PROSITE" id="PS50026"/>
    </source>
</evidence>
<protein>
    <recommendedName>
        <fullName evidence="19">Cadherin</fullName>
    </recommendedName>
</protein>
<feature type="domain" description="Cadherin" evidence="16">
    <location>
        <begin position="80"/>
        <end position="183"/>
    </location>
</feature>
<dbReference type="GO" id="GO:0045296">
    <property type="term" value="F:cadherin binding"/>
    <property type="evidence" value="ECO:0007669"/>
    <property type="project" value="TreeGrafter"/>
</dbReference>
<dbReference type="SMART" id="SM00181">
    <property type="entry name" value="EGF"/>
    <property type="match status" value="1"/>
</dbReference>
<evidence type="ECO:0000313" key="18">
    <source>
        <dbReference type="Proteomes" id="UP000075903"/>
    </source>
</evidence>
<dbReference type="GO" id="GO:0031175">
    <property type="term" value="P:neuron projection development"/>
    <property type="evidence" value="ECO:0007669"/>
    <property type="project" value="TreeGrafter"/>
</dbReference>
<dbReference type="PROSITE" id="PS50026">
    <property type="entry name" value="EGF_3"/>
    <property type="match status" value="1"/>
</dbReference>
<dbReference type="AlphaFoldDB" id="A0A182UYH0"/>
<comment type="caution">
    <text evidence="13">Lacks conserved residue(s) required for the propagation of feature annotation.</text>
</comment>
<dbReference type="PANTHER" id="PTHR24027:SF438">
    <property type="entry name" value="CADHERIN 23"/>
    <property type="match status" value="1"/>
</dbReference>
<keyword evidence="5" id="KW-0677">Repeat</keyword>
<keyword evidence="10 13" id="KW-1015">Disulfide bond</keyword>
<accession>A0A182UYH0</accession>
<dbReference type="SMART" id="SM00179">
    <property type="entry name" value="EGF_CA"/>
    <property type="match status" value="1"/>
</dbReference>
<keyword evidence="2 13" id="KW-0245">EGF-like domain</keyword>
<dbReference type="GO" id="GO:0048513">
    <property type="term" value="P:animal organ development"/>
    <property type="evidence" value="ECO:0007669"/>
    <property type="project" value="UniProtKB-ARBA"/>
</dbReference>
<keyword evidence="3" id="KW-0812">Transmembrane</keyword>
<feature type="domain" description="Cadherin" evidence="16">
    <location>
        <begin position="25"/>
        <end position="71"/>
    </location>
</feature>
<evidence type="ECO:0000256" key="7">
    <source>
        <dbReference type="ARBA" id="ARBA00022889"/>
    </source>
</evidence>
<dbReference type="InterPro" id="IPR001881">
    <property type="entry name" value="EGF-like_Ca-bd_dom"/>
</dbReference>
<dbReference type="STRING" id="30066.A0A182UYH0"/>
<dbReference type="GO" id="GO:0042063">
    <property type="term" value="P:gliogenesis"/>
    <property type="evidence" value="ECO:0007669"/>
    <property type="project" value="UniProtKB-ARBA"/>
</dbReference>
<keyword evidence="4" id="KW-0732">Signal</keyword>
<dbReference type="CDD" id="cd00110">
    <property type="entry name" value="LamG"/>
    <property type="match status" value="1"/>
</dbReference>
<evidence type="ECO:0008006" key="19">
    <source>
        <dbReference type="Google" id="ProtNLM"/>
    </source>
</evidence>
<feature type="domain" description="EGF-like" evidence="15">
    <location>
        <begin position="649"/>
        <end position="685"/>
    </location>
</feature>
<feature type="domain" description="Cadherin" evidence="16">
    <location>
        <begin position="303"/>
        <end position="407"/>
    </location>
</feature>
<dbReference type="PRINTS" id="PR00205">
    <property type="entry name" value="CADHERIN"/>
</dbReference>
<dbReference type="PROSITE" id="PS50025">
    <property type="entry name" value="LAM_G_DOMAIN"/>
    <property type="match status" value="1"/>
</dbReference>
<dbReference type="VEuPathDB" id="VectorBase:AMEM21_013912"/>
<dbReference type="FunFam" id="2.60.40.60:FF:000039">
    <property type="entry name" value="FAT atypical cadherin 3"/>
    <property type="match status" value="1"/>
</dbReference>
<dbReference type="GO" id="GO:0007156">
    <property type="term" value="P:homophilic cell adhesion via plasma membrane adhesion molecules"/>
    <property type="evidence" value="ECO:0007669"/>
    <property type="project" value="InterPro"/>
</dbReference>
<dbReference type="Pfam" id="PF00028">
    <property type="entry name" value="Cadherin"/>
    <property type="match status" value="2"/>
</dbReference>